<reference evidence="3 4" key="1">
    <citation type="submission" date="2016-05" db="EMBL/GenBank/DDBJ databases">
        <title>Paenibacillus oryzae. sp. nov., isolated from the rice root.</title>
        <authorList>
            <person name="Zhang J."/>
            <person name="Zhang X."/>
        </authorList>
    </citation>
    <scope>NUCLEOTIDE SEQUENCE [LARGE SCALE GENOMIC DNA]</scope>
    <source>
        <strain evidence="3 4">1DrF-4</strain>
    </source>
</reference>
<feature type="transmembrane region" description="Helical" evidence="1">
    <location>
        <begin position="65"/>
        <end position="81"/>
    </location>
</feature>
<keyword evidence="1" id="KW-0472">Membrane</keyword>
<dbReference type="NCBIfam" id="NF037970">
    <property type="entry name" value="vanZ_1"/>
    <property type="match status" value="1"/>
</dbReference>
<dbReference type="STRING" id="1844972.A7K91_21215"/>
<dbReference type="Pfam" id="PF04892">
    <property type="entry name" value="VanZ"/>
    <property type="match status" value="1"/>
</dbReference>
<keyword evidence="1" id="KW-1133">Transmembrane helix</keyword>
<dbReference type="PANTHER" id="PTHR28008">
    <property type="entry name" value="DOMAIN PROTEIN, PUTATIVE (AFU_ORTHOLOGUE AFUA_3G10980)-RELATED"/>
    <property type="match status" value="1"/>
</dbReference>
<dbReference type="OrthoDB" id="291892at2"/>
<protein>
    <recommendedName>
        <fullName evidence="2">VanZ-like domain-containing protein</fullName>
    </recommendedName>
</protein>
<dbReference type="Proteomes" id="UP000092024">
    <property type="component" value="Unassembled WGS sequence"/>
</dbReference>
<evidence type="ECO:0000313" key="3">
    <source>
        <dbReference type="EMBL" id="OBR68405.1"/>
    </source>
</evidence>
<accession>A0A1A5YSL3</accession>
<dbReference type="InterPro" id="IPR016747">
    <property type="entry name" value="Phosphotransbutyrylase"/>
</dbReference>
<gene>
    <name evidence="3" type="ORF">A7K91_21215</name>
</gene>
<sequence length="156" mass="17759">MKKWIYWALVALAFGLIFYLSSQPATESGAWSRSLTRWLVAHVSGWYPEAGIHFERAHHLFRKNAHFFIYGLLGILVFNALRLSSLRGWRRAGMSLMICVLIAISDEIHQYFVPGRGAQVRDVIIDGAGSATAIAICWMVSRMRAGWRNWRETGSM</sequence>
<name>A0A1A5YSL3_9BACL</name>
<evidence type="ECO:0000256" key="1">
    <source>
        <dbReference type="SAM" id="Phobius"/>
    </source>
</evidence>
<comment type="caution">
    <text evidence="3">The sequence shown here is derived from an EMBL/GenBank/DDBJ whole genome shotgun (WGS) entry which is preliminary data.</text>
</comment>
<proteinExistence type="predicted"/>
<keyword evidence="1" id="KW-0812">Transmembrane</keyword>
<feature type="domain" description="VanZ-like" evidence="2">
    <location>
        <begin position="7"/>
        <end position="139"/>
    </location>
</feature>
<dbReference type="PIRSF" id="PIRSF019083">
    <property type="entry name" value="UCP019083_VanZ"/>
    <property type="match status" value="1"/>
</dbReference>
<evidence type="ECO:0000313" key="4">
    <source>
        <dbReference type="Proteomes" id="UP000092024"/>
    </source>
</evidence>
<dbReference type="RefSeq" id="WP_068679178.1">
    <property type="nucleotide sequence ID" value="NZ_LYPA01000026.1"/>
</dbReference>
<dbReference type="PANTHER" id="PTHR28008:SF1">
    <property type="entry name" value="DOMAIN PROTEIN, PUTATIVE (AFU_ORTHOLOGUE AFUA_3G10980)-RELATED"/>
    <property type="match status" value="1"/>
</dbReference>
<dbReference type="InterPro" id="IPR006976">
    <property type="entry name" value="VanZ-like"/>
</dbReference>
<organism evidence="3 4">
    <name type="scientific">Paenibacillus oryzae</name>
    <dbReference type="NCBI Taxonomy" id="1844972"/>
    <lineage>
        <taxon>Bacteria</taxon>
        <taxon>Bacillati</taxon>
        <taxon>Bacillota</taxon>
        <taxon>Bacilli</taxon>
        <taxon>Bacillales</taxon>
        <taxon>Paenibacillaceae</taxon>
        <taxon>Paenibacillus</taxon>
    </lineage>
</organism>
<keyword evidence="4" id="KW-1185">Reference proteome</keyword>
<dbReference type="AlphaFoldDB" id="A0A1A5YSL3"/>
<evidence type="ECO:0000259" key="2">
    <source>
        <dbReference type="Pfam" id="PF04892"/>
    </source>
</evidence>
<dbReference type="EMBL" id="LYPA01000026">
    <property type="protein sequence ID" value="OBR68405.1"/>
    <property type="molecule type" value="Genomic_DNA"/>
</dbReference>